<dbReference type="AlphaFoldDB" id="A0A0D2AAB9"/>
<feature type="binding site" evidence="5">
    <location>
        <position position="54"/>
    </location>
    <ligand>
        <name>FAD</name>
        <dbReference type="ChEBI" id="CHEBI:57692"/>
    </ligand>
</feature>
<evidence type="ECO:0000313" key="8">
    <source>
        <dbReference type="EMBL" id="KIW37311.1"/>
    </source>
</evidence>
<dbReference type="InterPro" id="IPR002937">
    <property type="entry name" value="Amino_oxidase"/>
</dbReference>
<dbReference type="HOGENOM" id="CLU_004498_9_0_1"/>
<accession>A0A0D2AAB9</accession>
<evidence type="ECO:0000256" key="5">
    <source>
        <dbReference type="PIRSR" id="PIRSR601613-1"/>
    </source>
</evidence>
<dbReference type="PANTHER" id="PTHR43563:SF1">
    <property type="entry name" value="AMINE OXIDASE [FLAVIN-CONTAINING] B"/>
    <property type="match status" value="1"/>
</dbReference>
<keyword evidence="6" id="KW-0285">Flavoprotein</keyword>
<evidence type="ECO:0000256" key="3">
    <source>
        <dbReference type="ARBA" id="ARBA00023002"/>
    </source>
</evidence>
<gene>
    <name evidence="8" type="ORF">PV06_10362</name>
</gene>
<dbReference type="STRING" id="215243.A0A0D2AAB9"/>
<dbReference type="OrthoDB" id="4476201at2759"/>
<evidence type="ECO:0000256" key="4">
    <source>
        <dbReference type="ARBA" id="ARBA00048448"/>
    </source>
</evidence>
<dbReference type="GeneID" id="27362436"/>
<dbReference type="Pfam" id="PF01593">
    <property type="entry name" value="Amino_oxidase"/>
    <property type="match status" value="1"/>
</dbReference>
<dbReference type="EMBL" id="KN847344">
    <property type="protein sequence ID" value="KIW37311.1"/>
    <property type="molecule type" value="Genomic_DNA"/>
</dbReference>
<evidence type="ECO:0000313" key="9">
    <source>
        <dbReference type="Proteomes" id="UP000053342"/>
    </source>
</evidence>
<dbReference type="PRINTS" id="PR00757">
    <property type="entry name" value="AMINEOXDASEF"/>
</dbReference>
<dbReference type="RefSeq" id="XP_016257527.1">
    <property type="nucleotide sequence ID" value="XM_016411907.1"/>
</dbReference>
<evidence type="ECO:0000256" key="6">
    <source>
        <dbReference type="RuleBase" id="RU362067"/>
    </source>
</evidence>
<dbReference type="Proteomes" id="UP000053342">
    <property type="component" value="Unassembled WGS sequence"/>
</dbReference>
<dbReference type="VEuPathDB" id="FungiDB:PV06_10362"/>
<evidence type="ECO:0000256" key="2">
    <source>
        <dbReference type="ARBA" id="ARBA00005995"/>
    </source>
</evidence>
<dbReference type="InterPro" id="IPR036188">
    <property type="entry name" value="FAD/NAD-bd_sf"/>
</dbReference>
<dbReference type="EC" id="1.4.3.-" evidence="6"/>
<dbReference type="InterPro" id="IPR001613">
    <property type="entry name" value="Flavin_amine_oxidase"/>
</dbReference>
<feature type="domain" description="Amine oxidase" evidence="7">
    <location>
        <begin position="54"/>
        <end position="480"/>
    </location>
</feature>
<organism evidence="8 9">
    <name type="scientific">Exophiala oligosperma</name>
    <dbReference type="NCBI Taxonomy" id="215243"/>
    <lineage>
        <taxon>Eukaryota</taxon>
        <taxon>Fungi</taxon>
        <taxon>Dikarya</taxon>
        <taxon>Ascomycota</taxon>
        <taxon>Pezizomycotina</taxon>
        <taxon>Eurotiomycetes</taxon>
        <taxon>Chaetothyriomycetidae</taxon>
        <taxon>Chaetothyriales</taxon>
        <taxon>Herpotrichiellaceae</taxon>
        <taxon>Exophiala</taxon>
    </lineage>
</organism>
<keyword evidence="6" id="KW-0274">FAD</keyword>
<comment type="cofactor">
    <cofactor evidence="1 6">
        <name>FAD</name>
        <dbReference type="ChEBI" id="CHEBI:57692"/>
    </cofactor>
</comment>
<dbReference type="Gene3D" id="3.50.50.60">
    <property type="entry name" value="FAD/NAD(P)-binding domain"/>
    <property type="match status" value="2"/>
</dbReference>
<keyword evidence="9" id="KW-1185">Reference proteome</keyword>
<evidence type="ECO:0000256" key="1">
    <source>
        <dbReference type="ARBA" id="ARBA00001974"/>
    </source>
</evidence>
<name>A0A0D2AAB9_9EURO</name>
<dbReference type="InterPro" id="IPR050703">
    <property type="entry name" value="Flavin_MAO"/>
</dbReference>
<comment type="similarity">
    <text evidence="2 6">Belongs to the flavin monoamine oxidase family.</text>
</comment>
<sequence length="496" mass="55717">MKMAGIAKSSEGWHWTPSGGLVAGIPSKGVIQPSQNIKQSDAVFDVIVIGAGYTGLTATRDLTTSGVKTLLLEGRDRIGGRTWSSNIDGYPYEMGGTWVHWFQPHVYRELSRYGMINELVHSTDFTKKHNYFSFATRSGRRTMSHEEEDEMFSRAMQKFVNVDGNFGKTVMPFPFDAYWNKNVLKYANLSVADRIAQIRHDLSEDERHAIESFVLLCSGGTAQNSAFLDFLRWWAAGNYDYRTLLDTIIVFKLKCGQSEFARRFFNEALATSNLAYSFNTVISRVDSTNNTVRVTTRDGRAFQAKRVICTAPLNVLSKIAFNPPLLAEKTEASKLKHVNQCVKVHAEIKDPEMRSWSGVTYPDNKLVIGLADGKTPAGYTHCVFFGCDANHIHAEENIDETLKAVKKFAPMDVNRLVFHNWSKDEFAEGAWVWYRPGMEVKYLEALRRRQGAVLFANSDWAAGGWRSFIDGAIQSGTEAALTVRGELRGESRASHL</sequence>
<evidence type="ECO:0000259" key="7">
    <source>
        <dbReference type="Pfam" id="PF01593"/>
    </source>
</evidence>
<dbReference type="SUPFAM" id="SSF51905">
    <property type="entry name" value="FAD/NAD(P)-binding domain"/>
    <property type="match status" value="1"/>
</dbReference>
<protein>
    <recommendedName>
        <fullName evidence="6">Amine oxidase</fullName>
        <ecNumber evidence="6">1.4.3.-</ecNumber>
    </recommendedName>
</protein>
<dbReference type="Gene3D" id="3.90.660.10">
    <property type="match status" value="2"/>
</dbReference>
<comment type="catalytic activity">
    <reaction evidence="4">
        <text>a secondary aliphatic amine + O2 + H2O = a primary amine + an aldehyde + H2O2</text>
        <dbReference type="Rhea" id="RHEA:26414"/>
        <dbReference type="ChEBI" id="CHEBI:15377"/>
        <dbReference type="ChEBI" id="CHEBI:15379"/>
        <dbReference type="ChEBI" id="CHEBI:16240"/>
        <dbReference type="ChEBI" id="CHEBI:17478"/>
        <dbReference type="ChEBI" id="CHEBI:58855"/>
        <dbReference type="ChEBI" id="CHEBI:65296"/>
        <dbReference type="EC" id="1.4.3.4"/>
    </reaction>
</comment>
<dbReference type="PANTHER" id="PTHR43563">
    <property type="entry name" value="AMINE OXIDASE"/>
    <property type="match status" value="1"/>
</dbReference>
<keyword evidence="3 6" id="KW-0560">Oxidoreductase</keyword>
<dbReference type="GO" id="GO:0097621">
    <property type="term" value="F:monoamine oxidase activity"/>
    <property type="evidence" value="ECO:0007669"/>
    <property type="project" value="UniProtKB-EC"/>
</dbReference>
<proteinExistence type="inferred from homology"/>
<reference evidence="8 9" key="1">
    <citation type="submission" date="2015-01" db="EMBL/GenBank/DDBJ databases">
        <title>The Genome Sequence of Exophiala oligosperma CBS72588.</title>
        <authorList>
            <consortium name="The Broad Institute Genomics Platform"/>
            <person name="Cuomo C."/>
            <person name="de Hoog S."/>
            <person name="Gorbushina A."/>
            <person name="Stielow B."/>
            <person name="Teixiera M."/>
            <person name="Abouelleil A."/>
            <person name="Chapman S.B."/>
            <person name="Priest M."/>
            <person name="Young S.K."/>
            <person name="Wortman J."/>
            <person name="Nusbaum C."/>
            <person name="Birren B."/>
        </authorList>
    </citation>
    <scope>NUCLEOTIDE SEQUENCE [LARGE SCALE GENOMIC DNA]</scope>
    <source>
        <strain evidence="8 9">CBS 72588</strain>
    </source>
</reference>